<dbReference type="Proteomes" id="UP000830293">
    <property type="component" value="Segment"/>
</dbReference>
<dbReference type="KEGG" id="vg:80539311"/>
<dbReference type="EMBL" id="MT293574">
    <property type="protein sequence ID" value="QKE44428.1"/>
    <property type="molecule type" value="Genomic_DNA"/>
</dbReference>
<reference evidence="1" key="1">
    <citation type="submission" date="2020-04" db="EMBL/GenBank/DDBJ databases">
        <title>A mysterious 80 nm amoeba virus with a near complete 'ORFan genome' challenges the classification of DNA viruses.</title>
        <authorList>
            <person name="Boratto P.V.M."/>
            <person name="Oliveira G.P."/>
            <person name="Machado T.B."/>
            <person name="Andrade A.C.S.P."/>
            <person name="Baudoin J.P."/>
            <person name="Klose T."/>
            <person name="Azza S."/>
            <person name="Decloquement P."/>
            <person name="Chabriere E."/>
            <person name="Colson P."/>
            <person name="Levasseur A."/>
            <person name="La Scola B."/>
            <person name="Abrahao J.S."/>
        </authorList>
    </citation>
    <scope>NUCLEOTIDE SEQUENCE</scope>
    <source>
        <strain evidence="1">BHMG</strain>
    </source>
</reference>
<sequence length="207" mass="24366">MSHLSTSQLELMHVAMSAWFKAGVDCFTTIDLNTQTCGVYTPHTFEVYRGFIIGSESVHGMYRTLDIGLSHQLGDLDHNGDWWSRFLQVHEESDDWELVAGLGRDVIDLFYYEHFREKIYSFWRNSNIEQRIMNPYYRPFQTDDWYYEIEEALARMVMHGEGQMTERRYFMCAKGIIACNWLFPVSPDDELYCFAEETTSVTPEIDV</sequence>
<evidence type="ECO:0000313" key="1">
    <source>
        <dbReference type="EMBL" id="QKE44428.1"/>
    </source>
</evidence>
<dbReference type="RefSeq" id="YP_010800675.1">
    <property type="nucleotide sequence ID" value="NC_076895.1"/>
</dbReference>
<keyword evidence="2" id="KW-1185">Reference proteome</keyword>
<proteinExistence type="predicted"/>
<dbReference type="GeneID" id="80539311"/>
<name>A0AAE7B573_9VIRU</name>
<organism evidence="1 2">
    <name type="scientific">Yaravirus sp. 'brasiliensis'</name>
    <dbReference type="NCBI Taxonomy" id="2739681"/>
    <lineage>
        <taxon>Viruses</taxon>
        <taxon>Varidnaviria</taxon>
        <taxon>Bamfordvirae</taxon>
        <taxon>Nucleocytoviricota</taxon>
        <taxon>Mriyaviricetes</taxon>
        <taxon>Yaraviridae</taxon>
        <taxon>Yaravirus</taxon>
        <taxon>Yaravirus brasiliense</taxon>
    </lineage>
</organism>
<protein>
    <submittedName>
        <fullName evidence="1">Uncharacterized protein</fullName>
    </submittedName>
</protein>
<accession>A0AAE7B573</accession>
<evidence type="ECO:0000313" key="2">
    <source>
        <dbReference type="Proteomes" id="UP000830293"/>
    </source>
</evidence>